<evidence type="ECO:0000259" key="5">
    <source>
        <dbReference type="PROSITE" id="PS00486"/>
    </source>
</evidence>
<sequence>MTTSKAPGTSDDAVPVPDLLSADAQVRVDLDELHQTFAFAFALGISQDAFDRVLAVAALPSSTWDREDFERDIFLEDLLTRALRVRVGGRAVAPCLPYLLRALSEPPRDLRVVTFRQRILAELSSSADMRRDFERVYGRLVALRVAFCSEGGSRRGGDTHRRLEILRTVQEVVLDLAEAFEGASSGLLRIREFGIAVRESEAYQRLEALLDHERHLGTVDLRVRVGVDGTLRTFQIVRIRENQQNPLHTSAIARFFSRIRLFLRGYRVTPGEVGERLLDDVFSGMERPVALLVQLLGDMEFYLAGLDLADLARDKGLPVCLAELSPPGEAGITIDRLYNPLLLAGKGKPVPSDLSTIHGDAVVVVTGPNSGGKTRLLQSIGFAQLLGQAGLFVTAERAVLPQLSGMFVSLIEEARSDQPEGQLGMELLRIRRLFEELAFGSLVLLDELCSGTNPSEGEEIARLVISLLPELKSPVFLTTHLLTLASRLEEEPPVPHLEFLQVDLDENERPTYGFRPGVARTSLAHKTAARLGVTRDELAELIARKKRAESLGEGPKRRSSMDAPASIRVKSRHGEDQPKNPRHRAAIPLGSRRRQR</sequence>
<dbReference type="GO" id="GO:0006298">
    <property type="term" value="P:mismatch repair"/>
    <property type="evidence" value="ECO:0007669"/>
    <property type="project" value="InterPro"/>
</dbReference>
<name>A0A6N7PU70_9BACT</name>
<evidence type="ECO:0000256" key="2">
    <source>
        <dbReference type="ARBA" id="ARBA00022840"/>
    </source>
</evidence>
<dbReference type="InterPro" id="IPR000432">
    <property type="entry name" value="DNA_mismatch_repair_MutS_C"/>
</dbReference>
<keyword evidence="7" id="KW-1185">Reference proteome</keyword>
<dbReference type="OrthoDB" id="9808166at2"/>
<dbReference type="GO" id="GO:0005524">
    <property type="term" value="F:ATP binding"/>
    <property type="evidence" value="ECO:0007669"/>
    <property type="project" value="UniProtKB-KW"/>
</dbReference>
<organism evidence="6 7">
    <name type="scientific">Polyangium spumosum</name>
    <dbReference type="NCBI Taxonomy" id="889282"/>
    <lineage>
        <taxon>Bacteria</taxon>
        <taxon>Pseudomonadati</taxon>
        <taxon>Myxococcota</taxon>
        <taxon>Polyangia</taxon>
        <taxon>Polyangiales</taxon>
        <taxon>Polyangiaceae</taxon>
        <taxon>Polyangium</taxon>
    </lineage>
</organism>
<proteinExistence type="predicted"/>
<dbReference type="Pfam" id="PF00488">
    <property type="entry name" value="MutS_V"/>
    <property type="match status" value="1"/>
</dbReference>
<keyword evidence="1" id="KW-0547">Nucleotide-binding</keyword>
<evidence type="ECO:0000256" key="1">
    <source>
        <dbReference type="ARBA" id="ARBA00022741"/>
    </source>
</evidence>
<dbReference type="SUPFAM" id="SSF52540">
    <property type="entry name" value="P-loop containing nucleoside triphosphate hydrolases"/>
    <property type="match status" value="1"/>
</dbReference>
<dbReference type="SMART" id="SM00534">
    <property type="entry name" value="MUTSac"/>
    <property type="match status" value="1"/>
</dbReference>
<dbReference type="GO" id="GO:0030983">
    <property type="term" value="F:mismatched DNA binding"/>
    <property type="evidence" value="ECO:0007669"/>
    <property type="project" value="InterPro"/>
</dbReference>
<feature type="domain" description="DNA mismatch repair proteins mutS family" evidence="5">
    <location>
        <begin position="441"/>
        <end position="457"/>
    </location>
</feature>
<reference evidence="6 7" key="1">
    <citation type="submission" date="2019-10" db="EMBL/GenBank/DDBJ databases">
        <title>A soil myxobacterium in the family Polyangiaceae.</title>
        <authorList>
            <person name="Li Y."/>
            <person name="Wang J."/>
        </authorList>
    </citation>
    <scope>NUCLEOTIDE SEQUENCE [LARGE SCALE GENOMIC DNA]</scope>
    <source>
        <strain evidence="6 7">DSM 14734</strain>
    </source>
</reference>
<protein>
    <submittedName>
        <fullName evidence="6">DNA mismatch repair protein</fullName>
    </submittedName>
</protein>
<dbReference type="InterPro" id="IPR027417">
    <property type="entry name" value="P-loop_NTPase"/>
</dbReference>
<feature type="region of interest" description="Disordered" evidence="4">
    <location>
        <begin position="547"/>
        <end position="596"/>
    </location>
</feature>
<feature type="compositionally biased region" description="Basic and acidic residues" evidence="4">
    <location>
        <begin position="548"/>
        <end position="560"/>
    </location>
</feature>
<dbReference type="InterPro" id="IPR045076">
    <property type="entry name" value="MutS"/>
</dbReference>
<dbReference type="AlphaFoldDB" id="A0A6N7PU70"/>
<evidence type="ECO:0000256" key="4">
    <source>
        <dbReference type="SAM" id="MobiDB-lite"/>
    </source>
</evidence>
<dbReference type="Proteomes" id="UP000440224">
    <property type="component" value="Unassembled WGS sequence"/>
</dbReference>
<dbReference type="PANTHER" id="PTHR11361:SF34">
    <property type="entry name" value="DNA MISMATCH REPAIR PROTEIN MSH1, MITOCHONDRIAL"/>
    <property type="match status" value="1"/>
</dbReference>
<dbReference type="PROSITE" id="PS00486">
    <property type="entry name" value="DNA_MISMATCH_REPAIR_2"/>
    <property type="match status" value="1"/>
</dbReference>
<comment type="caution">
    <text evidence="6">The sequence shown here is derived from an EMBL/GenBank/DDBJ whole genome shotgun (WGS) entry which is preliminary data.</text>
</comment>
<dbReference type="Gene3D" id="3.40.50.300">
    <property type="entry name" value="P-loop containing nucleotide triphosphate hydrolases"/>
    <property type="match status" value="1"/>
</dbReference>
<evidence type="ECO:0000256" key="3">
    <source>
        <dbReference type="ARBA" id="ARBA00023125"/>
    </source>
</evidence>
<dbReference type="PANTHER" id="PTHR11361">
    <property type="entry name" value="DNA MISMATCH REPAIR PROTEIN MUTS FAMILY MEMBER"/>
    <property type="match status" value="1"/>
</dbReference>
<evidence type="ECO:0000313" key="6">
    <source>
        <dbReference type="EMBL" id="MRG95782.1"/>
    </source>
</evidence>
<dbReference type="EMBL" id="WJIE01000009">
    <property type="protein sequence ID" value="MRG95782.1"/>
    <property type="molecule type" value="Genomic_DNA"/>
</dbReference>
<keyword evidence="3" id="KW-0238">DNA-binding</keyword>
<keyword evidence="2" id="KW-0067">ATP-binding</keyword>
<gene>
    <name evidence="6" type="ORF">GF068_28265</name>
</gene>
<evidence type="ECO:0000313" key="7">
    <source>
        <dbReference type="Proteomes" id="UP000440224"/>
    </source>
</evidence>
<dbReference type="RefSeq" id="WP_153822600.1">
    <property type="nucleotide sequence ID" value="NZ_WJIE01000009.1"/>
</dbReference>
<feature type="compositionally biased region" description="Basic residues" evidence="4">
    <location>
        <begin position="580"/>
        <end position="596"/>
    </location>
</feature>
<accession>A0A6N7PU70</accession>
<dbReference type="GO" id="GO:0140664">
    <property type="term" value="F:ATP-dependent DNA damage sensor activity"/>
    <property type="evidence" value="ECO:0007669"/>
    <property type="project" value="InterPro"/>
</dbReference>